<dbReference type="InterPro" id="IPR050306">
    <property type="entry name" value="PfkB_Carbo_kinase"/>
</dbReference>
<sequence>MEKVNASVVCFGEVLWDVLPDRRIPGGAPMNVAYHLHKLGVRSHIVSSIGKDKAGADLTGFLHSIGLSTAHVQINDHHATSEVLASIGDHNEVSYEIIYPVAWDKISWDENLAELVDQSEAFVFGSLGSRDPKSRNTLMKMLDYAKYCVFDVNLREPHYSVQTISDLLSRADLVKLNANELSLIAGWFDESRETESECVNLLFSQFQLKEVLITKGSTGATYYTPQYRYDYPAYKINVADTIGSGDAFLAAFLAMKLKNEPLEITLDHAVAMGAFITSQSGACPVYSKYDLGRFIWRKKLGVNNALQHARI</sequence>
<evidence type="ECO:0000313" key="6">
    <source>
        <dbReference type="Proteomes" id="UP000245678"/>
    </source>
</evidence>
<dbReference type="EMBL" id="QGHA01000001">
    <property type="protein sequence ID" value="PWK79707.1"/>
    <property type="molecule type" value="Genomic_DNA"/>
</dbReference>
<dbReference type="GO" id="GO:0016301">
    <property type="term" value="F:kinase activity"/>
    <property type="evidence" value="ECO:0007669"/>
    <property type="project" value="UniProtKB-KW"/>
</dbReference>
<evidence type="ECO:0000256" key="2">
    <source>
        <dbReference type="ARBA" id="ARBA00022679"/>
    </source>
</evidence>
<dbReference type="SUPFAM" id="SSF53613">
    <property type="entry name" value="Ribokinase-like"/>
    <property type="match status" value="1"/>
</dbReference>
<dbReference type="Pfam" id="PF00294">
    <property type="entry name" value="PfkB"/>
    <property type="match status" value="1"/>
</dbReference>
<evidence type="ECO:0000259" key="4">
    <source>
        <dbReference type="Pfam" id="PF00294"/>
    </source>
</evidence>
<dbReference type="InterPro" id="IPR002173">
    <property type="entry name" value="Carboh/pur_kinase_PfkB_CS"/>
</dbReference>
<keyword evidence="6" id="KW-1185">Reference proteome</keyword>
<dbReference type="PROSITE" id="PS00583">
    <property type="entry name" value="PFKB_KINASES_1"/>
    <property type="match status" value="1"/>
</dbReference>
<dbReference type="InterPro" id="IPR011611">
    <property type="entry name" value="PfkB_dom"/>
</dbReference>
<dbReference type="PANTHER" id="PTHR43085:SF57">
    <property type="entry name" value="CARBOHYDRATE KINASE PFKB DOMAIN-CONTAINING PROTEIN"/>
    <property type="match status" value="1"/>
</dbReference>
<dbReference type="PROSITE" id="PS00584">
    <property type="entry name" value="PFKB_KINASES_2"/>
    <property type="match status" value="1"/>
</dbReference>
<proteinExistence type="inferred from homology"/>
<keyword evidence="2" id="KW-0808">Transferase</keyword>
<evidence type="ECO:0000256" key="3">
    <source>
        <dbReference type="ARBA" id="ARBA00022777"/>
    </source>
</evidence>
<evidence type="ECO:0000313" key="5">
    <source>
        <dbReference type="EMBL" id="PWK79707.1"/>
    </source>
</evidence>
<comment type="similarity">
    <text evidence="1">Belongs to the carbohydrate kinase PfkB family.</text>
</comment>
<name>A0A316HH58_9SPHI</name>
<reference evidence="5 6" key="1">
    <citation type="submission" date="2018-05" db="EMBL/GenBank/DDBJ databases">
        <title>Genomic Encyclopedia of Archaeal and Bacterial Type Strains, Phase II (KMG-II): from individual species to whole genera.</title>
        <authorList>
            <person name="Goeker M."/>
        </authorList>
    </citation>
    <scope>NUCLEOTIDE SEQUENCE [LARGE SCALE GENOMIC DNA]</scope>
    <source>
        <strain evidence="5 6">DSM 19975</strain>
    </source>
</reference>
<comment type="caution">
    <text evidence="5">The sequence shown here is derived from an EMBL/GenBank/DDBJ whole genome shotgun (WGS) entry which is preliminary data.</text>
</comment>
<evidence type="ECO:0000256" key="1">
    <source>
        <dbReference type="ARBA" id="ARBA00010688"/>
    </source>
</evidence>
<dbReference type="InterPro" id="IPR029056">
    <property type="entry name" value="Ribokinase-like"/>
</dbReference>
<dbReference type="RefSeq" id="WP_109605542.1">
    <property type="nucleotide sequence ID" value="NZ_QGHA01000001.1"/>
</dbReference>
<feature type="domain" description="Carbohydrate kinase PfkB" evidence="4">
    <location>
        <begin position="23"/>
        <end position="283"/>
    </location>
</feature>
<dbReference type="Proteomes" id="UP000245678">
    <property type="component" value="Unassembled WGS sequence"/>
</dbReference>
<organism evidence="5 6">
    <name type="scientific">Mucilaginibacter oryzae</name>
    <dbReference type="NCBI Taxonomy" id="468058"/>
    <lineage>
        <taxon>Bacteria</taxon>
        <taxon>Pseudomonadati</taxon>
        <taxon>Bacteroidota</taxon>
        <taxon>Sphingobacteriia</taxon>
        <taxon>Sphingobacteriales</taxon>
        <taxon>Sphingobacteriaceae</taxon>
        <taxon>Mucilaginibacter</taxon>
    </lineage>
</organism>
<protein>
    <submittedName>
        <fullName evidence="5">Fructokinase</fullName>
    </submittedName>
</protein>
<dbReference type="CDD" id="cd01167">
    <property type="entry name" value="bac_FRK"/>
    <property type="match status" value="1"/>
</dbReference>
<dbReference type="AlphaFoldDB" id="A0A316HH58"/>
<keyword evidence="3 5" id="KW-0418">Kinase</keyword>
<dbReference type="Gene3D" id="3.40.1190.20">
    <property type="match status" value="1"/>
</dbReference>
<dbReference type="PANTHER" id="PTHR43085">
    <property type="entry name" value="HEXOKINASE FAMILY MEMBER"/>
    <property type="match status" value="1"/>
</dbReference>
<gene>
    <name evidence="5" type="ORF">LX99_00167</name>
</gene>
<accession>A0A316HH58</accession>